<dbReference type="Gramene" id="AET2Gv20539200.6">
    <property type="protein sequence ID" value="AET2Gv20539200.6"/>
    <property type="gene ID" value="AET2Gv20539200"/>
</dbReference>
<name>A0A453BK34_AEGTS</name>
<evidence type="ECO:0000313" key="1">
    <source>
        <dbReference type="EnsemblPlants" id="AET2Gv20539200.6"/>
    </source>
</evidence>
<reference evidence="1" key="4">
    <citation type="submission" date="2019-03" db="UniProtKB">
        <authorList>
            <consortium name="EnsemblPlants"/>
        </authorList>
    </citation>
    <scope>IDENTIFICATION</scope>
</reference>
<proteinExistence type="predicted"/>
<protein>
    <submittedName>
        <fullName evidence="1">Uncharacterized protein</fullName>
    </submittedName>
</protein>
<sequence>MQRGGKHGPGHNIMFCFIRGLEDIYVLLHLGVREIPEVHIMKRWTKNACENLPEHLMIYKACNSALKDATYRHSSLYSKALEIVQMGDKNTEAYGAAMKQLLDAISVLNDINQ</sequence>
<accession>A0A453BK34</accession>
<dbReference type="EnsemblPlants" id="AET2Gv20539200.3">
    <property type="protein sequence ID" value="AET2Gv20539200.3"/>
    <property type="gene ID" value="AET2Gv20539200"/>
</dbReference>
<reference evidence="2" key="2">
    <citation type="journal article" date="2017" name="Nat. Plants">
        <title>The Aegilops tauschii genome reveals multiple impacts of transposons.</title>
        <authorList>
            <person name="Zhao G."/>
            <person name="Zou C."/>
            <person name="Li K."/>
            <person name="Wang K."/>
            <person name="Li T."/>
            <person name="Gao L."/>
            <person name="Zhang X."/>
            <person name="Wang H."/>
            <person name="Yang Z."/>
            <person name="Liu X."/>
            <person name="Jiang W."/>
            <person name="Mao L."/>
            <person name="Kong X."/>
            <person name="Jiao Y."/>
            <person name="Jia J."/>
        </authorList>
    </citation>
    <scope>NUCLEOTIDE SEQUENCE [LARGE SCALE GENOMIC DNA]</scope>
    <source>
        <strain evidence="2">cv. AL8/78</strain>
    </source>
</reference>
<dbReference type="Proteomes" id="UP000015105">
    <property type="component" value="Chromosome 2D"/>
</dbReference>
<dbReference type="EnsemblPlants" id="AET2Gv20539200.6">
    <property type="protein sequence ID" value="AET2Gv20539200.6"/>
    <property type="gene ID" value="AET2Gv20539200"/>
</dbReference>
<evidence type="ECO:0000313" key="2">
    <source>
        <dbReference type="Proteomes" id="UP000015105"/>
    </source>
</evidence>
<organism evidence="1 2">
    <name type="scientific">Aegilops tauschii subsp. strangulata</name>
    <name type="common">Goatgrass</name>
    <dbReference type="NCBI Taxonomy" id="200361"/>
    <lineage>
        <taxon>Eukaryota</taxon>
        <taxon>Viridiplantae</taxon>
        <taxon>Streptophyta</taxon>
        <taxon>Embryophyta</taxon>
        <taxon>Tracheophyta</taxon>
        <taxon>Spermatophyta</taxon>
        <taxon>Magnoliopsida</taxon>
        <taxon>Liliopsida</taxon>
        <taxon>Poales</taxon>
        <taxon>Poaceae</taxon>
        <taxon>BOP clade</taxon>
        <taxon>Pooideae</taxon>
        <taxon>Triticodae</taxon>
        <taxon>Triticeae</taxon>
        <taxon>Triticinae</taxon>
        <taxon>Aegilops</taxon>
    </lineage>
</organism>
<dbReference type="AlphaFoldDB" id="A0A453BK34"/>
<reference evidence="1" key="5">
    <citation type="journal article" date="2021" name="G3 (Bethesda)">
        <title>Aegilops tauschii genome assembly Aet v5.0 features greater sequence contiguity and improved annotation.</title>
        <authorList>
            <person name="Wang L."/>
            <person name="Zhu T."/>
            <person name="Rodriguez J.C."/>
            <person name="Deal K.R."/>
            <person name="Dubcovsky J."/>
            <person name="McGuire P.E."/>
            <person name="Lux T."/>
            <person name="Spannagl M."/>
            <person name="Mayer K.F.X."/>
            <person name="Baldrich P."/>
            <person name="Meyers B.C."/>
            <person name="Huo N."/>
            <person name="Gu Y.Q."/>
            <person name="Zhou H."/>
            <person name="Devos K.M."/>
            <person name="Bennetzen J.L."/>
            <person name="Unver T."/>
            <person name="Budak H."/>
            <person name="Gulick P.J."/>
            <person name="Galiba G."/>
            <person name="Kalapos B."/>
            <person name="Nelson D.R."/>
            <person name="Li P."/>
            <person name="You F.M."/>
            <person name="Luo M.C."/>
            <person name="Dvorak J."/>
        </authorList>
    </citation>
    <scope>NUCLEOTIDE SEQUENCE [LARGE SCALE GENOMIC DNA]</scope>
    <source>
        <strain evidence="1">cv. AL8/78</strain>
    </source>
</reference>
<reference evidence="2" key="1">
    <citation type="journal article" date="2014" name="Science">
        <title>Ancient hybridizations among the ancestral genomes of bread wheat.</title>
        <authorList>
            <consortium name="International Wheat Genome Sequencing Consortium,"/>
            <person name="Marcussen T."/>
            <person name="Sandve S.R."/>
            <person name="Heier L."/>
            <person name="Spannagl M."/>
            <person name="Pfeifer M."/>
            <person name="Jakobsen K.S."/>
            <person name="Wulff B.B."/>
            <person name="Steuernagel B."/>
            <person name="Mayer K.F."/>
            <person name="Olsen O.A."/>
        </authorList>
    </citation>
    <scope>NUCLEOTIDE SEQUENCE [LARGE SCALE GENOMIC DNA]</scope>
    <source>
        <strain evidence="2">cv. AL8/78</strain>
    </source>
</reference>
<dbReference type="Gramene" id="AET2Gv20539200.3">
    <property type="protein sequence ID" value="AET2Gv20539200.3"/>
    <property type="gene ID" value="AET2Gv20539200"/>
</dbReference>
<reference evidence="1" key="3">
    <citation type="journal article" date="2017" name="Nature">
        <title>Genome sequence of the progenitor of the wheat D genome Aegilops tauschii.</title>
        <authorList>
            <person name="Luo M.C."/>
            <person name="Gu Y.Q."/>
            <person name="Puiu D."/>
            <person name="Wang H."/>
            <person name="Twardziok S.O."/>
            <person name="Deal K.R."/>
            <person name="Huo N."/>
            <person name="Zhu T."/>
            <person name="Wang L."/>
            <person name="Wang Y."/>
            <person name="McGuire P.E."/>
            <person name="Liu S."/>
            <person name="Long H."/>
            <person name="Ramasamy R.K."/>
            <person name="Rodriguez J.C."/>
            <person name="Van S.L."/>
            <person name="Yuan L."/>
            <person name="Wang Z."/>
            <person name="Xia Z."/>
            <person name="Xiao L."/>
            <person name="Anderson O.D."/>
            <person name="Ouyang S."/>
            <person name="Liang Y."/>
            <person name="Zimin A.V."/>
            <person name="Pertea G."/>
            <person name="Qi P."/>
            <person name="Bennetzen J.L."/>
            <person name="Dai X."/>
            <person name="Dawson M.W."/>
            <person name="Muller H.G."/>
            <person name="Kugler K."/>
            <person name="Rivarola-Duarte L."/>
            <person name="Spannagl M."/>
            <person name="Mayer K.F.X."/>
            <person name="Lu F.H."/>
            <person name="Bevan M.W."/>
            <person name="Leroy P."/>
            <person name="Li P."/>
            <person name="You F.M."/>
            <person name="Sun Q."/>
            <person name="Liu Z."/>
            <person name="Lyons E."/>
            <person name="Wicker T."/>
            <person name="Salzberg S.L."/>
            <person name="Devos K.M."/>
            <person name="Dvorak J."/>
        </authorList>
    </citation>
    <scope>NUCLEOTIDE SEQUENCE [LARGE SCALE GENOMIC DNA]</scope>
    <source>
        <strain evidence="1">cv. AL8/78</strain>
    </source>
</reference>
<keyword evidence="2" id="KW-1185">Reference proteome</keyword>